<feature type="domain" description="GGDEF" evidence="3">
    <location>
        <begin position="205"/>
        <end position="341"/>
    </location>
</feature>
<dbReference type="EC" id="2.7.7.65" evidence="4"/>
<proteinExistence type="predicted"/>
<dbReference type="Gene3D" id="3.30.70.270">
    <property type="match status" value="1"/>
</dbReference>
<dbReference type="InterPro" id="IPR003018">
    <property type="entry name" value="GAF"/>
</dbReference>
<keyword evidence="4" id="KW-0808">Transferase</keyword>
<dbReference type="SUPFAM" id="SSF55073">
    <property type="entry name" value="Nucleotide cyclase"/>
    <property type="match status" value="1"/>
</dbReference>
<feature type="region of interest" description="Disordered" evidence="1">
    <location>
        <begin position="342"/>
        <end position="361"/>
    </location>
</feature>
<dbReference type="Pfam" id="PF00563">
    <property type="entry name" value="EAL"/>
    <property type="match status" value="1"/>
</dbReference>
<keyword evidence="4" id="KW-0548">Nucleotidyltransferase</keyword>
<dbReference type="Gene3D" id="3.20.20.450">
    <property type="entry name" value="EAL domain"/>
    <property type="match status" value="1"/>
</dbReference>
<evidence type="ECO:0000259" key="3">
    <source>
        <dbReference type="PROSITE" id="PS50887"/>
    </source>
</evidence>
<dbReference type="InterPro" id="IPR029016">
    <property type="entry name" value="GAF-like_dom_sf"/>
</dbReference>
<dbReference type="InterPro" id="IPR043128">
    <property type="entry name" value="Rev_trsase/Diguanyl_cyclase"/>
</dbReference>
<comment type="caution">
    <text evidence="4">The sequence shown here is derived from an EMBL/GenBank/DDBJ whole genome shotgun (WGS) entry which is preliminary data.</text>
</comment>
<dbReference type="Proteomes" id="UP001596103">
    <property type="component" value="Unassembled WGS sequence"/>
</dbReference>
<dbReference type="NCBIfam" id="TIGR00254">
    <property type="entry name" value="GGDEF"/>
    <property type="match status" value="1"/>
</dbReference>
<dbReference type="Pfam" id="PF13185">
    <property type="entry name" value="GAF_2"/>
    <property type="match status" value="1"/>
</dbReference>
<organism evidence="4 5">
    <name type="scientific">Paraburkholderia denitrificans</name>
    <dbReference type="NCBI Taxonomy" id="694025"/>
    <lineage>
        <taxon>Bacteria</taxon>
        <taxon>Pseudomonadati</taxon>
        <taxon>Pseudomonadota</taxon>
        <taxon>Betaproteobacteria</taxon>
        <taxon>Burkholderiales</taxon>
        <taxon>Burkholderiaceae</taxon>
        <taxon>Paraburkholderia</taxon>
    </lineage>
</organism>
<dbReference type="PROSITE" id="PS50887">
    <property type="entry name" value="GGDEF"/>
    <property type="match status" value="1"/>
</dbReference>
<dbReference type="Gene3D" id="3.30.450.40">
    <property type="match status" value="2"/>
</dbReference>
<dbReference type="PROSITE" id="PS50883">
    <property type="entry name" value="EAL"/>
    <property type="match status" value="1"/>
</dbReference>
<accession>A0ABW0J2R9</accession>
<evidence type="ECO:0000313" key="4">
    <source>
        <dbReference type="EMBL" id="MFC5427314.1"/>
    </source>
</evidence>
<sequence>MELNLLALQDVMLSAMTGNPPLGETMYVLCSEVQRMAPDVVLAAVRLDSDRRMRPIPSPSLPSGYDAALDGMLAGPETGTCGPAMMSGEAVLTRDIREDPNWRMLAHLVEPLGLRACWSHPVKDQSGRVLGSLAFYFRQPGEPGDAHVKLAEACLRLCSLAFELEDTHSSLQRLAYFDALTGLPNRGMLEREAGRILAQTRRAGASVGVLMIDVDHFKRYNDTHGHLAGDKALRLIANCIAGGVPHPGDIAGRYGGEEFCVVLQDADPRESIAVAESIRLTIEEELHAKAPGVKTTLTVSIGVSNSDEHAEDSFEDLIERADRCLYEAKRTGRNRVVGPRLRSEDVPQGQSGAPGFHDSREMPGAIQLDEVAYLYGDDLAPEMAALAEVLQPDVEILIDEFYEQLSDLKGVGKLIRSLAQTELVHLKRRQAGHLMLSASAGLTASKHRASSMRAGRIHTLFGMNARDLAHSQELLQAVVSRRVDANTHHFALAVLSRRLSRCLTWQIEASRLVWENSREVLLRTTELAWSATSHTDLIDKAATILGALDGSVGCSFGRPGVEGIFRFESVSGDRLKAYFADIEATDSSVVMKGAGPQGQGPTGRAWLGGQVERCINFETDQRMGPWREIARRHGIRSSVAIPLCPPDRTPSTVLSLYSDLPGGYSSAEQASFIRQVQAVMTFAIARVESGSRTSQALPWSTRQRWAGLIGTSALEMHYQPIRDLRSGRVDRAEALVRLRDGDDTLSPGKFFPCLSREDFVVVYTQGLHQVLSQQNRWLREGLDILVSANLPAEALFDPRYYDITREALRRYGSRPQRLMLEVLETSGTGTSDCERYGLEKFRSLGIKLAEDDLGAGHSSLDRLRALPFDVIKLDRSLIQGVERTPIDVLSSIYQLTNLCHALGKSVVVEGVESVDLIDAVALLGADAVQGYAVARPMPAARFTDWIRLHGATYQIPDRMYPRGYLAKLAKLLIWESHVQLLFGSAQSRVLEFSDGHTPVLPFRMIDPELQTSLLGAAMNHGIAGSEYHAAREKLIAVLSR</sequence>
<dbReference type="SMART" id="SM00267">
    <property type="entry name" value="GGDEF"/>
    <property type="match status" value="1"/>
</dbReference>
<dbReference type="InterPro" id="IPR035919">
    <property type="entry name" value="EAL_sf"/>
</dbReference>
<dbReference type="CDD" id="cd01948">
    <property type="entry name" value="EAL"/>
    <property type="match status" value="1"/>
</dbReference>
<dbReference type="CDD" id="cd01949">
    <property type="entry name" value="GGDEF"/>
    <property type="match status" value="1"/>
</dbReference>
<dbReference type="GO" id="GO:0052621">
    <property type="term" value="F:diguanylate cyclase activity"/>
    <property type="evidence" value="ECO:0007669"/>
    <property type="project" value="UniProtKB-EC"/>
</dbReference>
<dbReference type="SUPFAM" id="SSF141868">
    <property type="entry name" value="EAL domain-like"/>
    <property type="match status" value="1"/>
</dbReference>
<protein>
    <submittedName>
        <fullName evidence="4">Diguanylate cyclase</fullName>
        <ecNumber evidence="4">2.7.7.65</ecNumber>
    </submittedName>
</protein>
<dbReference type="SMART" id="SM00065">
    <property type="entry name" value="GAF"/>
    <property type="match status" value="2"/>
</dbReference>
<feature type="domain" description="EAL" evidence="2">
    <location>
        <begin position="698"/>
        <end position="950"/>
    </location>
</feature>
<evidence type="ECO:0000259" key="2">
    <source>
        <dbReference type="PROSITE" id="PS50883"/>
    </source>
</evidence>
<keyword evidence="5" id="KW-1185">Reference proteome</keyword>
<dbReference type="PANTHER" id="PTHR33121">
    <property type="entry name" value="CYCLIC DI-GMP PHOSPHODIESTERASE PDEF"/>
    <property type="match status" value="1"/>
</dbReference>
<evidence type="ECO:0000256" key="1">
    <source>
        <dbReference type="SAM" id="MobiDB-lite"/>
    </source>
</evidence>
<dbReference type="InterPro" id="IPR001633">
    <property type="entry name" value="EAL_dom"/>
</dbReference>
<dbReference type="Pfam" id="PF00990">
    <property type="entry name" value="GGDEF"/>
    <property type="match status" value="1"/>
</dbReference>
<dbReference type="InterPro" id="IPR000160">
    <property type="entry name" value="GGDEF_dom"/>
</dbReference>
<gene>
    <name evidence="4" type="ORF">ACFPTO_00580</name>
</gene>
<dbReference type="SMART" id="SM00052">
    <property type="entry name" value="EAL"/>
    <property type="match status" value="1"/>
</dbReference>
<dbReference type="PANTHER" id="PTHR33121:SF79">
    <property type="entry name" value="CYCLIC DI-GMP PHOSPHODIESTERASE PDED-RELATED"/>
    <property type="match status" value="1"/>
</dbReference>
<dbReference type="Gene3D" id="1.10.490.10">
    <property type="entry name" value="Globins"/>
    <property type="match status" value="1"/>
</dbReference>
<name>A0ABW0J2R9_9BURK</name>
<dbReference type="InterPro" id="IPR050706">
    <property type="entry name" value="Cyclic-di-GMP_PDE-like"/>
</dbReference>
<dbReference type="InterPro" id="IPR012292">
    <property type="entry name" value="Globin/Proto"/>
</dbReference>
<reference evidence="5" key="1">
    <citation type="journal article" date="2019" name="Int. J. Syst. Evol. Microbiol.">
        <title>The Global Catalogue of Microorganisms (GCM) 10K type strain sequencing project: providing services to taxonomists for standard genome sequencing and annotation.</title>
        <authorList>
            <consortium name="The Broad Institute Genomics Platform"/>
            <consortium name="The Broad Institute Genome Sequencing Center for Infectious Disease"/>
            <person name="Wu L."/>
            <person name="Ma J."/>
        </authorList>
    </citation>
    <scope>NUCLEOTIDE SEQUENCE [LARGE SCALE GENOMIC DNA]</scope>
    <source>
        <strain evidence="5">CCUG 56042</strain>
    </source>
</reference>
<dbReference type="InterPro" id="IPR029787">
    <property type="entry name" value="Nucleotide_cyclase"/>
</dbReference>
<dbReference type="SUPFAM" id="SSF55781">
    <property type="entry name" value="GAF domain-like"/>
    <property type="match status" value="2"/>
</dbReference>
<dbReference type="EMBL" id="JBHSMP010000003">
    <property type="protein sequence ID" value="MFC5427314.1"/>
    <property type="molecule type" value="Genomic_DNA"/>
</dbReference>
<evidence type="ECO:0000313" key="5">
    <source>
        <dbReference type="Proteomes" id="UP001596103"/>
    </source>
</evidence>
<dbReference type="RefSeq" id="WP_377708670.1">
    <property type="nucleotide sequence ID" value="NZ_JBHSMP010000003.1"/>
</dbReference>